<dbReference type="InterPro" id="IPR011010">
    <property type="entry name" value="DNA_brk_join_enz"/>
</dbReference>
<comment type="caution">
    <text evidence="9">The sequence shown here is derived from an EMBL/GenBank/DDBJ whole genome shotgun (WGS) entry which is preliminary data.</text>
</comment>
<dbReference type="Gene3D" id="1.10.443.10">
    <property type="entry name" value="Intergrase catalytic core"/>
    <property type="match status" value="1"/>
</dbReference>
<dbReference type="PROSITE" id="PS51900">
    <property type="entry name" value="CB"/>
    <property type="match status" value="1"/>
</dbReference>
<dbReference type="Pfam" id="PF00589">
    <property type="entry name" value="Phage_integrase"/>
    <property type="match status" value="1"/>
</dbReference>
<feature type="domain" description="Tyr recombinase" evidence="7">
    <location>
        <begin position="174"/>
        <end position="375"/>
    </location>
</feature>
<evidence type="ECO:0000313" key="9">
    <source>
        <dbReference type="EMBL" id="PEN11418.1"/>
    </source>
</evidence>
<dbReference type="PANTHER" id="PTHR30349">
    <property type="entry name" value="PHAGE INTEGRASE-RELATED"/>
    <property type="match status" value="1"/>
</dbReference>
<dbReference type="OrthoDB" id="9801717at2"/>
<protein>
    <recommendedName>
        <fullName evidence="11">Integrase</fullName>
    </recommendedName>
</protein>
<keyword evidence="3 5" id="KW-0238">DNA-binding</keyword>
<dbReference type="InterPro" id="IPR010998">
    <property type="entry name" value="Integrase_recombinase_N"/>
</dbReference>
<evidence type="ECO:0000256" key="6">
    <source>
        <dbReference type="SAM" id="MobiDB-lite"/>
    </source>
</evidence>
<feature type="region of interest" description="Disordered" evidence="6">
    <location>
        <begin position="48"/>
        <end position="75"/>
    </location>
</feature>
<feature type="domain" description="Core-binding (CB)" evidence="8">
    <location>
        <begin position="75"/>
        <end position="153"/>
    </location>
</feature>
<accession>A0A2A8CU70</accession>
<dbReference type="SUPFAM" id="SSF56349">
    <property type="entry name" value="DNA breaking-rejoining enzymes"/>
    <property type="match status" value="1"/>
</dbReference>
<reference evidence="9 10" key="1">
    <citation type="submission" date="2017-10" db="EMBL/GenBank/DDBJ databases">
        <title>Draft genome of Longibacter Salinarum.</title>
        <authorList>
            <person name="Goh K.M."/>
            <person name="Shamsir M.S."/>
            <person name="Lim S.W."/>
        </authorList>
    </citation>
    <scope>NUCLEOTIDE SEQUENCE [LARGE SCALE GENOMIC DNA]</scope>
    <source>
        <strain evidence="9 10">KCTC 52045</strain>
    </source>
</reference>
<evidence type="ECO:0000256" key="1">
    <source>
        <dbReference type="ARBA" id="ARBA00008857"/>
    </source>
</evidence>
<keyword evidence="10" id="KW-1185">Reference proteome</keyword>
<dbReference type="CDD" id="cd00796">
    <property type="entry name" value="INT_Rci_Hp1_C"/>
    <property type="match status" value="1"/>
</dbReference>
<dbReference type="GO" id="GO:0006310">
    <property type="term" value="P:DNA recombination"/>
    <property type="evidence" value="ECO:0007669"/>
    <property type="project" value="UniProtKB-KW"/>
</dbReference>
<keyword evidence="2" id="KW-0229">DNA integration</keyword>
<keyword evidence="4" id="KW-0233">DNA recombination</keyword>
<proteinExistence type="inferred from homology"/>
<evidence type="ECO:0000256" key="3">
    <source>
        <dbReference type="ARBA" id="ARBA00023125"/>
    </source>
</evidence>
<sequence length="381" mass="43603">MSVATQTRLQSIRKIDNRYFAYFYNPQKDPARKSFPLGTTRKRVAEKKARKLEEEVASGELDPWNPNRTTGTDNPTVEQAVSLFMETRQRLRPATIKAYRSAMNTLLLVLPVGLKLSHVTADQVDSVVQDGDVRESTRAYRYRHLRTFFNWAEEEGHIEYNPINDVLKPRPGKRVPEFLTETQVDAILEEIQRDYEAKREKGEVQEGQIVWLKDVVEIAVHTGLRAGEIVHLRWHDVDLETGYITVRNVDASGAEDGFRTKSGHERSVPVVGRAERVLERLEANHEGTGDAYVFHGYRGDKLNATYMSKQFKNYVREAGLSDRFRFHSLRHTFASWMVQRKASIAVVSKVLGHSSTEVTQKYAHLIPSASKNVMEEVFGDK</sequence>
<dbReference type="GO" id="GO:0003677">
    <property type="term" value="F:DNA binding"/>
    <property type="evidence" value="ECO:0007669"/>
    <property type="project" value="UniProtKB-UniRule"/>
</dbReference>
<name>A0A2A8CU70_9BACT</name>
<dbReference type="InterPro" id="IPR013762">
    <property type="entry name" value="Integrase-like_cat_sf"/>
</dbReference>
<dbReference type="InterPro" id="IPR002104">
    <property type="entry name" value="Integrase_catalytic"/>
</dbReference>
<dbReference type="InterPro" id="IPR044068">
    <property type="entry name" value="CB"/>
</dbReference>
<dbReference type="InterPro" id="IPR050090">
    <property type="entry name" value="Tyrosine_recombinase_XerCD"/>
</dbReference>
<evidence type="ECO:0000313" key="10">
    <source>
        <dbReference type="Proteomes" id="UP000220102"/>
    </source>
</evidence>
<dbReference type="PROSITE" id="PS51898">
    <property type="entry name" value="TYR_RECOMBINASE"/>
    <property type="match status" value="1"/>
</dbReference>
<dbReference type="EMBL" id="PDEQ01000009">
    <property type="protein sequence ID" value="PEN11418.1"/>
    <property type="molecule type" value="Genomic_DNA"/>
</dbReference>
<evidence type="ECO:0000256" key="4">
    <source>
        <dbReference type="ARBA" id="ARBA00023172"/>
    </source>
</evidence>
<dbReference type="Gene3D" id="1.10.150.130">
    <property type="match status" value="1"/>
</dbReference>
<dbReference type="Proteomes" id="UP000220102">
    <property type="component" value="Unassembled WGS sequence"/>
</dbReference>
<evidence type="ECO:0000256" key="5">
    <source>
        <dbReference type="PROSITE-ProRule" id="PRU01248"/>
    </source>
</evidence>
<evidence type="ECO:0000259" key="7">
    <source>
        <dbReference type="PROSITE" id="PS51898"/>
    </source>
</evidence>
<evidence type="ECO:0000256" key="2">
    <source>
        <dbReference type="ARBA" id="ARBA00022908"/>
    </source>
</evidence>
<feature type="compositionally biased region" description="Polar residues" evidence="6">
    <location>
        <begin position="66"/>
        <end position="75"/>
    </location>
</feature>
<dbReference type="RefSeq" id="WP_098077924.1">
    <property type="nucleotide sequence ID" value="NZ_PDEQ01000009.1"/>
</dbReference>
<gene>
    <name evidence="9" type="ORF">CRI94_15395</name>
</gene>
<dbReference type="AlphaFoldDB" id="A0A2A8CU70"/>
<dbReference type="PANTHER" id="PTHR30349:SF41">
    <property type="entry name" value="INTEGRASE_RECOMBINASE PROTEIN MJ0367-RELATED"/>
    <property type="match status" value="1"/>
</dbReference>
<dbReference type="GO" id="GO:0015074">
    <property type="term" value="P:DNA integration"/>
    <property type="evidence" value="ECO:0007669"/>
    <property type="project" value="UniProtKB-KW"/>
</dbReference>
<evidence type="ECO:0000259" key="8">
    <source>
        <dbReference type="PROSITE" id="PS51900"/>
    </source>
</evidence>
<evidence type="ECO:0008006" key="11">
    <source>
        <dbReference type="Google" id="ProtNLM"/>
    </source>
</evidence>
<comment type="similarity">
    <text evidence="1">Belongs to the 'phage' integrase family.</text>
</comment>
<organism evidence="9 10">
    <name type="scientific">Longibacter salinarum</name>
    <dbReference type="NCBI Taxonomy" id="1850348"/>
    <lineage>
        <taxon>Bacteria</taxon>
        <taxon>Pseudomonadati</taxon>
        <taxon>Rhodothermota</taxon>
        <taxon>Rhodothermia</taxon>
        <taxon>Rhodothermales</taxon>
        <taxon>Salisaetaceae</taxon>
        <taxon>Longibacter</taxon>
    </lineage>
</organism>